<dbReference type="PANTHER" id="PTHR45138">
    <property type="entry name" value="REGULATORY COMPONENTS OF SENSORY TRANSDUCTION SYSTEM"/>
    <property type="match status" value="1"/>
</dbReference>
<dbReference type="InterPro" id="IPR000160">
    <property type="entry name" value="GGDEF_dom"/>
</dbReference>
<dbReference type="GO" id="GO:1902201">
    <property type="term" value="P:negative regulation of bacterial-type flagellum-dependent cell motility"/>
    <property type="evidence" value="ECO:0007669"/>
    <property type="project" value="TreeGrafter"/>
</dbReference>
<gene>
    <name evidence="8" type="ORF">GBB84_05275</name>
</gene>
<keyword evidence="6" id="KW-1133">Transmembrane helix</keyword>
<protein>
    <recommendedName>
        <fullName evidence="3">diguanylate cyclase</fullName>
        <ecNumber evidence="3">2.7.7.65</ecNumber>
    </recommendedName>
</protein>
<keyword evidence="6" id="KW-0472">Membrane</keyword>
<name>A0A6L5E6I5_9ENTR</name>
<feature type="transmembrane region" description="Helical" evidence="6">
    <location>
        <begin position="54"/>
        <end position="72"/>
    </location>
</feature>
<dbReference type="GO" id="GO:0005525">
    <property type="term" value="F:GTP binding"/>
    <property type="evidence" value="ECO:0007669"/>
    <property type="project" value="UniProtKB-KW"/>
</dbReference>
<dbReference type="Gene3D" id="3.30.70.270">
    <property type="match status" value="1"/>
</dbReference>
<dbReference type="Pfam" id="PF00990">
    <property type="entry name" value="GGDEF"/>
    <property type="match status" value="1"/>
</dbReference>
<evidence type="ECO:0000256" key="5">
    <source>
        <dbReference type="ARBA" id="ARBA00034247"/>
    </source>
</evidence>
<dbReference type="GO" id="GO:0005886">
    <property type="term" value="C:plasma membrane"/>
    <property type="evidence" value="ECO:0007669"/>
    <property type="project" value="TreeGrafter"/>
</dbReference>
<evidence type="ECO:0000313" key="8">
    <source>
        <dbReference type="EMBL" id="MPQ50323.1"/>
    </source>
</evidence>
<feature type="transmembrane region" description="Helical" evidence="6">
    <location>
        <begin position="21"/>
        <end position="42"/>
    </location>
</feature>
<reference evidence="8 9" key="1">
    <citation type="submission" date="2019-10" db="EMBL/GenBank/DDBJ databases">
        <title>Characterization of a new Citrobacter species.</title>
        <authorList>
            <person name="Goncalves Ribeiro T."/>
            <person name="Izdebski R."/>
            <person name="Urbanowicz P."/>
            <person name="Carmeli Y."/>
            <person name="Gniadkowski M."/>
            <person name="Peixe L."/>
        </authorList>
    </citation>
    <scope>NUCLEOTIDE SEQUENCE [LARGE SCALE GENOMIC DNA]</scope>
    <source>
        <strain evidence="8 9">NMI7905_11</strain>
    </source>
</reference>
<sequence>MNFSLQYPGEPKGSHGSKRSLILFALGILIIAVIFYVNWWNYPPVYFGSALQNPQTYFDLTLVLFLLMALYLTGKFSAYTKHSVLLRSGLLIWLAGATLEFSEQLVFQPHWLSYLKNFLRLAGIFLVCISGYKKIRDLEKLYALANTISKYDDLTQLPNRRFFINTIHDLSYPSLGLILIDIDHFKKINDQYGHVKGDETLRKFGKLLSTCSSENCIPTRIGGEEFAIMVKNANPKLLSTYASMIMHDTSKIAIDEENTLSISIGLGIKNKDEKTSAFIKRVDEALYKAKNTGRGKTEWSQ</sequence>
<evidence type="ECO:0000256" key="2">
    <source>
        <dbReference type="ARBA" id="ARBA00004665"/>
    </source>
</evidence>
<feature type="domain" description="GGDEF" evidence="7">
    <location>
        <begin position="173"/>
        <end position="301"/>
    </location>
</feature>
<evidence type="ECO:0000313" key="9">
    <source>
        <dbReference type="Proteomes" id="UP000475079"/>
    </source>
</evidence>
<dbReference type="GO" id="GO:0043709">
    <property type="term" value="P:cell adhesion involved in single-species biofilm formation"/>
    <property type="evidence" value="ECO:0007669"/>
    <property type="project" value="TreeGrafter"/>
</dbReference>
<dbReference type="SUPFAM" id="SSF55073">
    <property type="entry name" value="Nucleotide cyclase"/>
    <property type="match status" value="1"/>
</dbReference>
<dbReference type="RefSeq" id="WP_152404278.1">
    <property type="nucleotide sequence ID" value="NZ_WHIY01000003.1"/>
</dbReference>
<dbReference type="EMBL" id="WHIY01000003">
    <property type="protein sequence ID" value="MPQ50323.1"/>
    <property type="molecule type" value="Genomic_DNA"/>
</dbReference>
<accession>A0A6L5E6I5</accession>
<comment type="cofactor">
    <cofactor evidence="1">
        <name>Mg(2+)</name>
        <dbReference type="ChEBI" id="CHEBI:18420"/>
    </cofactor>
</comment>
<comment type="catalytic activity">
    <reaction evidence="5">
        <text>2 GTP = 3',3'-c-di-GMP + 2 diphosphate</text>
        <dbReference type="Rhea" id="RHEA:24898"/>
        <dbReference type="ChEBI" id="CHEBI:33019"/>
        <dbReference type="ChEBI" id="CHEBI:37565"/>
        <dbReference type="ChEBI" id="CHEBI:58805"/>
        <dbReference type="EC" id="2.7.7.65"/>
    </reaction>
</comment>
<dbReference type="InterPro" id="IPR029787">
    <property type="entry name" value="Nucleotide_cyclase"/>
</dbReference>
<evidence type="ECO:0000256" key="1">
    <source>
        <dbReference type="ARBA" id="ARBA00001946"/>
    </source>
</evidence>
<keyword evidence="6" id="KW-0812">Transmembrane</keyword>
<comment type="caution">
    <text evidence="8">The sequence shown here is derived from an EMBL/GenBank/DDBJ whole genome shotgun (WGS) entry which is preliminary data.</text>
</comment>
<keyword evidence="4" id="KW-0547">Nucleotide-binding</keyword>
<dbReference type="EC" id="2.7.7.65" evidence="3"/>
<organism evidence="8 9">
    <name type="scientific">Citrobacter telavivensis</name>
    <dbReference type="NCBI Taxonomy" id="2653932"/>
    <lineage>
        <taxon>Bacteria</taxon>
        <taxon>Pseudomonadati</taxon>
        <taxon>Pseudomonadota</taxon>
        <taxon>Gammaproteobacteria</taxon>
        <taxon>Enterobacterales</taxon>
        <taxon>Enterobacteriaceae</taxon>
        <taxon>Citrobacter</taxon>
    </lineage>
</organism>
<keyword evidence="9" id="KW-1185">Reference proteome</keyword>
<dbReference type="InterPro" id="IPR050469">
    <property type="entry name" value="Diguanylate_Cyclase"/>
</dbReference>
<dbReference type="InterPro" id="IPR043128">
    <property type="entry name" value="Rev_trsase/Diguanyl_cyclase"/>
</dbReference>
<dbReference type="CDD" id="cd01949">
    <property type="entry name" value="GGDEF"/>
    <property type="match status" value="1"/>
</dbReference>
<dbReference type="SMART" id="SM00267">
    <property type="entry name" value="GGDEF"/>
    <property type="match status" value="1"/>
</dbReference>
<dbReference type="Proteomes" id="UP000475079">
    <property type="component" value="Unassembled WGS sequence"/>
</dbReference>
<dbReference type="GO" id="GO:0052621">
    <property type="term" value="F:diguanylate cyclase activity"/>
    <property type="evidence" value="ECO:0007669"/>
    <property type="project" value="UniProtKB-EC"/>
</dbReference>
<keyword evidence="4" id="KW-0342">GTP-binding</keyword>
<evidence type="ECO:0000256" key="4">
    <source>
        <dbReference type="ARBA" id="ARBA00023134"/>
    </source>
</evidence>
<dbReference type="AlphaFoldDB" id="A0A6L5E6I5"/>
<evidence type="ECO:0000256" key="3">
    <source>
        <dbReference type="ARBA" id="ARBA00012528"/>
    </source>
</evidence>
<evidence type="ECO:0000256" key="6">
    <source>
        <dbReference type="SAM" id="Phobius"/>
    </source>
</evidence>
<evidence type="ECO:0000259" key="7">
    <source>
        <dbReference type="PROSITE" id="PS50887"/>
    </source>
</evidence>
<dbReference type="NCBIfam" id="TIGR00254">
    <property type="entry name" value="GGDEF"/>
    <property type="match status" value="1"/>
</dbReference>
<dbReference type="PROSITE" id="PS50887">
    <property type="entry name" value="GGDEF"/>
    <property type="match status" value="1"/>
</dbReference>
<dbReference type="PANTHER" id="PTHR45138:SF9">
    <property type="entry name" value="DIGUANYLATE CYCLASE DGCM-RELATED"/>
    <property type="match status" value="1"/>
</dbReference>
<proteinExistence type="predicted"/>
<comment type="pathway">
    <text evidence="2">Purine metabolism; 3',5'-cyclic di-GMP biosynthesis.</text>
</comment>